<feature type="region of interest" description="Disordered" evidence="5">
    <location>
        <begin position="1"/>
        <end position="44"/>
    </location>
</feature>
<dbReference type="GO" id="GO:0044772">
    <property type="term" value="P:mitotic cell cycle phase transition"/>
    <property type="evidence" value="ECO:0007669"/>
    <property type="project" value="InterPro"/>
</dbReference>
<evidence type="ECO:0000256" key="2">
    <source>
        <dbReference type="ARBA" id="ARBA00023127"/>
    </source>
</evidence>
<evidence type="ECO:0000313" key="8">
    <source>
        <dbReference type="EMBL" id="CAJ0581274.1"/>
    </source>
</evidence>
<dbReference type="PIRSF" id="PIRSF001771">
    <property type="entry name" value="Cyclin_A_B_D_E"/>
    <property type="match status" value="1"/>
</dbReference>
<dbReference type="InterPro" id="IPR006671">
    <property type="entry name" value="Cyclin_N"/>
</dbReference>
<name>A0AA36D7L0_9BILA</name>
<dbReference type="EMBL" id="CATQJA010002663">
    <property type="protein sequence ID" value="CAJ0581274.1"/>
    <property type="molecule type" value="Genomic_DNA"/>
</dbReference>
<keyword evidence="1" id="KW-0132">Cell division</keyword>
<feature type="domain" description="Cyclin-like" evidence="6">
    <location>
        <begin position="163"/>
        <end position="250"/>
    </location>
</feature>
<dbReference type="Proteomes" id="UP001177023">
    <property type="component" value="Unassembled WGS sequence"/>
</dbReference>
<gene>
    <name evidence="8" type="ORF">MSPICULIGERA_LOCUS19440</name>
</gene>
<evidence type="ECO:0000256" key="4">
    <source>
        <dbReference type="RuleBase" id="RU000383"/>
    </source>
</evidence>
<dbReference type="SUPFAM" id="SSF47954">
    <property type="entry name" value="Cyclin-like"/>
    <property type="match status" value="2"/>
</dbReference>
<evidence type="ECO:0008006" key="10">
    <source>
        <dbReference type="Google" id="ProtNLM"/>
    </source>
</evidence>
<protein>
    <recommendedName>
        <fullName evidence="10">G2/mitotic-specific cyclin-B3</fullName>
    </recommendedName>
</protein>
<dbReference type="InterPro" id="IPR004367">
    <property type="entry name" value="Cyclin_C-dom"/>
</dbReference>
<evidence type="ECO:0000256" key="5">
    <source>
        <dbReference type="SAM" id="MobiDB-lite"/>
    </source>
</evidence>
<keyword evidence="9" id="KW-1185">Reference proteome</keyword>
<feature type="domain" description="Cyclin C-terminal" evidence="7">
    <location>
        <begin position="259"/>
        <end position="379"/>
    </location>
</feature>
<dbReference type="InterPro" id="IPR046965">
    <property type="entry name" value="Cyclin_A/B-like"/>
</dbReference>
<dbReference type="PANTHER" id="PTHR10177">
    <property type="entry name" value="CYCLINS"/>
    <property type="match status" value="1"/>
</dbReference>
<keyword evidence="3" id="KW-0131">Cell cycle</keyword>
<dbReference type="GO" id="GO:0016538">
    <property type="term" value="F:cyclin-dependent protein serine/threonine kinase regulator activity"/>
    <property type="evidence" value="ECO:0007669"/>
    <property type="project" value="InterPro"/>
</dbReference>
<dbReference type="Pfam" id="PF00134">
    <property type="entry name" value="Cyclin_N"/>
    <property type="match status" value="1"/>
</dbReference>
<keyword evidence="2 4" id="KW-0195">Cyclin</keyword>
<feature type="compositionally biased region" description="Polar residues" evidence="5">
    <location>
        <begin position="80"/>
        <end position="100"/>
    </location>
</feature>
<evidence type="ECO:0000259" key="6">
    <source>
        <dbReference type="SMART" id="SM00385"/>
    </source>
</evidence>
<accession>A0AA36D7L0</accession>
<dbReference type="InterPro" id="IPR013763">
    <property type="entry name" value="Cyclin-like_dom"/>
</dbReference>
<feature type="compositionally biased region" description="Polar residues" evidence="5">
    <location>
        <begin position="1"/>
        <end position="23"/>
    </location>
</feature>
<dbReference type="Gene3D" id="1.10.472.10">
    <property type="entry name" value="Cyclin-like"/>
    <property type="match status" value="2"/>
</dbReference>
<dbReference type="SMART" id="SM01332">
    <property type="entry name" value="Cyclin_C"/>
    <property type="match status" value="1"/>
</dbReference>
<evidence type="ECO:0000256" key="3">
    <source>
        <dbReference type="ARBA" id="ARBA00023306"/>
    </source>
</evidence>
<dbReference type="AlphaFoldDB" id="A0AA36D7L0"/>
<feature type="domain" description="Cyclin-like" evidence="6">
    <location>
        <begin position="263"/>
        <end position="345"/>
    </location>
</feature>
<evidence type="ECO:0000256" key="1">
    <source>
        <dbReference type="ARBA" id="ARBA00022618"/>
    </source>
</evidence>
<comment type="caution">
    <text evidence="8">The sequence shown here is derived from an EMBL/GenBank/DDBJ whole genome shotgun (WGS) entry which is preliminary data.</text>
</comment>
<reference evidence="8" key="1">
    <citation type="submission" date="2023-06" db="EMBL/GenBank/DDBJ databases">
        <authorList>
            <person name="Delattre M."/>
        </authorList>
    </citation>
    <scope>NUCLEOTIDE SEQUENCE</scope>
    <source>
        <strain evidence="8">AF72</strain>
    </source>
</reference>
<feature type="region of interest" description="Disordered" evidence="5">
    <location>
        <begin position="71"/>
        <end position="104"/>
    </location>
</feature>
<dbReference type="GO" id="GO:0051301">
    <property type="term" value="P:cell division"/>
    <property type="evidence" value="ECO:0007669"/>
    <property type="project" value="UniProtKB-KW"/>
</dbReference>
<dbReference type="SMART" id="SM00385">
    <property type="entry name" value="CYCLIN"/>
    <property type="match status" value="2"/>
</dbReference>
<dbReference type="FunFam" id="1.10.472.10:FF:000001">
    <property type="entry name" value="G2/mitotic-specific cyclin"/>
    <property type="match status" value="1"/>
</dbReference>
<proteinExistence type="inferred from homology"/>
<feature type="non-terminal residue" evidence="8">
    <location>
        <position position="403"/>
    </location>
</feature>
<evidence type="ECO:0000313" key="9">
    <source>
        <dbReference type="Proteomes" id="UP001177023"/>
    </source>
</evidence>
<organism evidence="8 9">
    <name type="scientific">Mesorhabditis spiculigera</name>
    <dbReference type="NCBI Taxonomy" id="96644"/>
    <lineage>
        <taxon>Eukaryota</taxon>
        <taxon>Metazoa</taxon>
        <taxon>Ecdysozoa</taxon>
        <taxon>Nematoda</taxon>
        <taxon>Chromadorea</taxon>
        <taxon>Rhabditida</taxon>
        <taxon>Rhabditina</taxon>
        <taxon>Rhabditomorpha</taxon>
        <taxon>Rhabditoidea</taxon>
        <taxon>Rhabditidae</taxon>
        <taxon>Mesorhabditinae</taxon>
        <taxon>Mesorhabditis</taxon>
    </lineage>
</organism>
<dbReference type="Pfam" id="PF02984">
    <property type="entry name" value="Cyclin_C"/>
    <property type="match status" value="1"/>
</dbReference>
<evidence type="ECO:0000259" key="7">
    <source>
        <dbReference type="SMART" id="SM01332"/>
    </source>
</evidence>
<comment type="similarity">
    <text evidence="4">Belongs to the cyclin family.</text>
</comment>
<dbReference type="InterPro" id="IPR039361">
    <property type="entry name" value="Cyclin"/>
</dbReference>
<dbReference type="InterPro" id="IPR036915">
    <property type="entry name" value="Cyclin-like_sf"/>
</dbReference>
<sequence length="403" mass="46646">MMLRSRNTNVQQNVQQPAASKNNGGADVMKRTAKQQVSSCEPQPKRAVLSEISSGISNFLIDSTKKPDLQKVIPRRSVSKQEVSSTSENARVTRSKSTAPNVDPCPEYDYDAQCLAQKDEFAIPEYAFEIFAYSRSREKLFAVDEYLHKFSHFTPQIRTKIVDWMVEMQETFELNHETLYLSVKLWDLFMSRTTNYDLHHKKGELIAACCVFVASKFDERSPPLIDDFLYVSEDKFTRQEFIHQEMQLLNTVGYDLGCSLSYVYLRRLARVTSSSMAVLTLSRYILEMAICHYEFVGVRESMLASGAFYLALRMTQTDPEWSKVLHKYSGYTQDEVEPFAEELNLMLHRQQERRHTDAKTVYAKYSHPVFHEVALIKLVPCKFAVERELMKGKPFNFQSPIRH</sequence>